<protein>
    <submittedName>
        <fullName evidence="1">Uncharacterized protein</fullName>
    </submittedName>
</protein>
<dbReference type="PANTHER" id="PTHR33052">
    <property type="entry name" value="DUF4228 DOMAIN PROTEIN-RELATED"/>
    <property type="match status" value="1"/>
</dbReference>
<dbReference type="EMBL" id="JABFUD020000003">
    <property type="protein sequence ID" value="KAI5082505.1"/>
    <property type="molecule type" value="Genomic_DNA"/>
</dbReference>
<dbReference type="OrthoDB" id="1922322at2759"/>
<evidence type="ECO:0000313" key="1">
    <source>
        <dbReference type="EMBL" id="KAI5082505.1"/>
    </source>
</evidence>
<sequence length="270" mass="29470">FLRTFVNPALYREASSSHLSAHTSILLLITLRCSCSKTVCKQEMGNCVSSSSALASLEIAATSTVIRVVQATQGRVVDVELVQSGNSSMKVGELMLEFPPGHFVAQIHPADFHTTGSKRATPLSADADADPDSMYVLFPMPRLHTRLTPHELLSFAKLLDSHHHQFPKKVSPSSTKTVCFMFPKVHHVCRLFTSATRVAPVTGEEGNGSGDSEEHACQPALQQILNEQAQAIISFGEPSPAYMRASCHGQQTQVVKPKPWAPKLQTIQER</sequence>
<dbReference type="Pfam" id="PF14009">
    <property type="entry name" value="PADRE"/>
    <property type="match status" value="1"/>
</dbReference>
<reference evidence="1" key="1">
    <citation type="submission" date="2021-01" db="EMBL/GenBank/DDBJ databases">
        <title>Adiantum capillus-veneris genome.</title>
        <authorList>
            <person name="Fang Y."/>
            <person name="Liao Q."/>
        </authorList>
    </citation>
    <scope>NUCLEOTIDE SEQUENCE</scope>
    <source>
        <strain evidence="1">H3</strain>
        <tissue evidence="1">Leaf</tissue>
    </source>
</reference>
<gene>
    <name evidence="1" type="ORF">GOP47_0002248</name>
</gene>
<comment type="caution">
    <text evidence="1">The sequence shown here is derived from an EMBL/GenBank/DDBJ whole genome shotgun (WGS) entry which is preliminary data.</text>
</comment>
<organism evidence="1 2">
    <name type="scientific">Adiantum capillus-veneris</name>
    <name type="common">Maidenhair fern</name>
    <dbReference type="NCBI Taxonomy" id="13818"/>
    <lineage>
        <taxon>Eukaryota</taxon>
        <taxon>Viridiplantae</taxon>
        <taxon>Streptophyta</taxon>
        <taxon>Embryophyta</taxon>
        <taxon>Tracheophyta</taxon>
        <taxon>Polypodiopsida</taxon>
        <taxon>Polypodiidae</taxon>
        <taxon>Polypodiales</taxon>
        <taxon>Pteridineae</taxon>
        <taxon>Pteridaceae</taxon>
        <taxon>Vittarioideae</taxon>
        <taxon>Adiantum</taxon>
    </lineage>
</organism>
<proteinExistence type="predicted"/>
<keyword evidence="2" id="KW-1185">Reference proteome</keyword>
<accession>A0A9D4VAL5</accession>
<dbReference type="AlphaFoldDB" id="A0A9D4VAL5"/>
<evidence type="ECO:0000313" key="2">
    <source>
        <dbReference type="Proteomes" id="UP000886520"/>
    </source>
</evidence>
<dbReference type="Proteomes" id="UP000886520">
    <property type="component" value="Chromosome 2"/>
</dbReference>
<dbReference type="InterPro" id="IPR025322">
    <property type="entry name" value="PADRE_dom"/>
</dbReference>
<feature type="non-terminal residue" evidence="1">
    <location>
        <position position="1"/>
    </location>
</feature>
<name>A0A9D4VAL5_ADICA</name>